<sequence length="168" mass="18868">MIDAVDYQLIAAVQHGLPITARPYAAIAAQLGIGETEVIERLQVLRQLGLIKRWGVVVKHRQLGYQANAMIVLDVPDQQVEALGRQISSYAFINLCYQRPRQGERWPYNLYCMIHGKSRDTVLQQWAELVTGCGLGGFGKEILFSRRCFKQRGAVYQSAAQQLEPAHG</sequence>
<protein>
    <recommendedName>
        <fullName evidence="5">siroheme decarboxylase</fullName>
        <ecNumber evidence="5">4.1.1.111</ecNumber>
    </recommendedName>
</protein>
<dbReference type="KEGG" id="mpad:KEF85_04290"/>
<dbReference type="PANTHER" id="PTHR43413">
    <property type="entry name" value="TRANSCRIPTIONAL REGULATOR, ASNC FAMILY"/>
    <property type="match status" value="1"/>
</dbReference>
<organism evidence="10 11">
    <name type="scientific">Methylomonas paludis</name>
    <dbReference type="NCBI Taxonomy" id="1173101"/>
    <lineage>
        <taxon>Bacteria</taxon>
        <taxon>Pseudomonadati</taxon>
        <taxon>Pseudomonadota</taxon>
        <taxon>Gammaproteobacteria</taxon>
        <taxon>Methylococcales</taxon>
        <taxon>Methylococcaceae</taxon>
        <taxon>Methylomonas</taxon>
    </lineage>
</organism>
<evidence type="ECO:0000256" key="4">
    <source>
        <dbReference type="ARBA" id="ARBA00023465"/>
    </source>
</evidence>
<evidence type="ECO:0000256" key="6">
    <source>
        <dbReference type="ARBA" id="ARBA00045291"/>
    </source>
</evidence>
<dbReference type="RefSeq" id="WP_215583485.1">
    <property type="nucleotide sequence ID" value="NZ_CP073754.1"/>
</dbReference>
<keyword evidence="1" id="KW-0456">Lyase</keyword>
<evidence type="ECO:0000313" key="11">
    <source>
        <dbReference type="Proteomes" id="UP000676649"/>
    </source>
</evidence>
<comment type="similarity">
    <text evidence="3">Belongs to the Ahb/Nir family.</text>
</comment>
<evidence type="ECO:0000256" key="1">
    <source>
        <dbReference type="ARBA" id="ARBA00023239"/>
    </source>
</evidence>
<accession>A0A975RAU2</accession>
<comment type="subunit">
    <text evidence="4">Probably forms a complex composed of NirD, NirL, NirG and NirH. All proteins are required for the total conversion of siroheme to didecarboxysiroheme.</text>
</comment>
<evidence type="ECO:0000259" key="8">
    <source>
        <dbReference type="Pfam" id="PF17805"/>
    </source>
</evidence>
<dbReference type="Proteomes" id="UP000676649">
    <property type="component" value="Chromosome"/>
</dbReference>
<feature type="domain" description="Siroheme decarboxylase NirL-like HTH" evidence="9">
    <location>
        <begin position="6"/>
        <end position="51"/>
    </location>
</feature>
<evidence type="ECO:0000256" key="5">
    <source>
        <dbReference type="ARBA" id="ARBA00023471"/>
    </source>
</evidence>
<gene>
    <name evidence="10" type="ORF">KEF85_04290</name>
</gene>
<dbReference type="Pfam" id="PF22451">
    <property type="entry name" value="NirdL-like_HTH"/>
    <property type="match status" value="1"/>
</dbReference>
<dbReference type="Gene3D" id="3.30.70.3460">
    <property type="match status" value="1"/>
</dbReference>
<dbReference type="EC" id="4.1.1.111" evidence="5"/>
<dbReference type="EMBL" id="CP073754">
    <property type="protein sequence ID" value="QWF71703.1"/>
    <property type="molecule type" value="Genomic_DNA"/>
</dbReference>
<name>A0A975RAU2_9GAMM</name>
<comment type="catalytic activity">
    <reaction evidence="7">
        <text>siroheme + 2 H(+) = 12,18-didecarboxysiroheme + 2 CO2</text>
        <dbReference type="Rhea" id="RHEA:19093"/>
        <dbReference type="ChEBI" id="CHEBI:15378"/>
        <dbReference type="ChEBI" id="CHEBI:16526"/>
        <dbReference type="ChEBI" id="CHEBI:60052"/>
        <dbReference type="ChEBI" id="CHEBI:140497"/>
        <dbReference type="EC" id="4.1.1.111"/>
    </reaction>
</comment>
<dbReference type="InterPro" id="IPR050684">
    <property type="entry name" value="HTH-Siroheme_Decarb"/>
</dbReference>
<reference evidence="10" key="1">
    <citation type="submission" date="2021-04" db="EMBL/GenBank/DDBJ databases">
        <title>Draft genome sequence data of methanotrophic Methylovulum sp. strain S1L and Methylomonas sp. strain S2AM isolated from boreal lake water columns.</title>
        <authorList>
            <person name="Rissanen A.J."/>
            <person name="Mangayil R."/>
            <person name="Svenning M.M."/>
            <person name="Khanongnuch R."/>
        </authorList>
    </citation>
    <scope>NUCLEOTIDE SEQUENCE</scope>
    <source>
        <strain evidence="10">S2AM</strain>
    </source>
</reference>
<dbReference type="SUPFAM" id="SSF46785">
    <property type="entry name" value="Winged helix' DNA-binding domain"/>
    <property type="match status" value="1"/>
</dbReference>
<dbReference type="Pfam" id="PF17805">
    <property type="entry name" value="AsnC_trans_reg2"/>
    <property type="match status" value="1"/>
</dbReference>
<dbReference type="AlphaFoldDB" id="A0A975RAU2"/>
<dbReference type="InterPro" id="IPR040523">
    <property type="entry name" value="AsnC_trans_reg2"/>
</dbReference>
<dbReference type="InterPro" id="IPR036390">
    <property type="entry name" value="WH_DNA-bd_sf"/>
</dbReference>
<evidence type="ECO:0000256" key="2">
    <source>
        <dbReference type="ARBA" id="ARBA00023444"/>
    </source>
</evidence>
<comment type="pathway">
    <text evidence="2">Porphyrin-containing compound metabolism.</text>
</comment>
<dbReference type="GO" id="GO:0016829">
    <property type="term" value="F:lyase activity"/>
    <property type="evidence" value="ECO:0007669"/>
    <property type="project" value="UniProtKB-KW"/>
</dbReference>
<evidence type="ECO:0000256" key="7">
    <source>
        <dbReference type="ARBA" id="ARBA00048470"/>
    </source>
</evidence>
<evidence type="ECO:0000259" key="9">
    <source>
        <dbReference type="Pfam" id="PF22451"/>
    </source>
</evidence>
<keyword evidence="11" id="KW-1185">Reference proteome</keyword>
<feature type="domain" description="Siroheme decarboxylase AsnC-like ligand binding" evidence="8">
    <location>
        <begin position="62"/>
        <end position="150"/>
    </location>
</feature>
<evidence type="ECO:0000256" key="3">
    <source>
        <dbReference type="ARBA" id="ARBA00023457"/>
    </source>
</evidence>
<proteinExistence type="inferred from homology"/>
<comment type="function">
    <text evidence="6">Involved in heme d1 biosynthesis. Catalyzes the decarboxylation of siroheme into didecarboxysiroheme.</text>
</comment>
<dbReference type="InterPro" id="IPR053953">
    <property type="entry name" value="NirdL-like_HTH"/>
</dbReference>
<dbReference type="PANTHER" id="PTHR43413:SF1">
    <property type="entry name" value="SIROHEME DECARBOXYLASE NIRL SUBUNIT"/>
    <property type="match status" value="1"/>
</dbReference>
<evidence type="ECO:0000313" key="10">
    <source>
        <dbReference type="EMBL" id="QWF71703.1"/>
    </source>
</evidence>